<name>A0A8B8DGC0_CRAVI</name>
<sequence>MRKNFSAADLVDAKNDVLSKTSLSVTPKKLRRIIRPSLSASDLKSMGTFPPVDIYLLRLKCKARKMHLDTRRPSFNEWRASLGKYNSDFIIDPKEFHGIPDDNDFKRINSSLHWIREELTKMREQDQDLARQFLTIHSEIQRLRLEWSWQYHELSLQEAAIDYQEVDEIKRISDLPLMSDTELSLLGLGLTKMNLCHRKYSVM</sequence>
<dbReference type="Pfam" id="PF11652">
    <property type="entry name" value="FAM167"/>
    <property type="match status" value="1"/>
</dbReference>
<dbReference type="RefSeq" id="XP_022326968.1">
    <property type="nucleotide sequence ID" value="XM_022471260.1"/>
</dbReference>
<evidence type="ECO:0000256" key="1">
    <source>
        <dbReference type="ARBA" id="ARBA00005489"/>
    </source>
</evidence>
<evidence type="ECO:0000313" key="2">
    <source>
        <dbReference type="Proteomes" id="UP000694844"/>
    </source>
</evidence>
<dbReference type="GeneID" id="111126308"/>
<comment type="similarity">
    <text evidence="1">Belongs to the FAM167 (SEC) family.</text>
</comment>
<dbReference type="PANTHER" id="PTHR32289">
    <property type="entry name" value="PROTEIN FAM167A"/>
    <property type="match status" value="1"/>
</dbReference>
<dbReference type="InterPro" id="IPR024280">
    <property type="entry name" value="FAM167"/>
</dbReference>
<dbReference type="PANTHER" id="PTHR32289:SF2">
    <property type="entry name" value="ALANINE AND ARGININE-RICH DOMAIN-CONTAINING PROTEIN"/>
    <property type="match status" value="1"/>
</dbReference>
<dbReference type="Proteomes" id="UP000694844">
    <property type="component" value="Chromosome 1"/>
</dbReference>
<evidence type="ECO:0000313" key="3">
    <source>
        <dbReference type="RefSeq" id="XP_022326968.1"/>
    </source>
</evidence>
<dbReference type="InterPro" id="IPR051771">
    <property type="entry name" value="FAM167_domain"/>
</dbReference>
<keyword evidence="2" id="KW-1185">Reference proteome</keyword>
<dbReference type="AlphaFoldDB" id="A0A8B8DGC0"/>
<accession>A0A8B8DGC0</accession>
<dbReference type="OrthoDB" id="5965452at2759"/>
<gene>
    <name evidence="3" type="primary">LOC111126308</name>
</gene>
<proteinExistence type="inferred from homology"/>
<reference evidence="3" key="2">
    <citation type="submission" date="2025-08" db="UniProtKB">
        <authorList>
            <consortium name="RefSeq"/>
        </authorList>
    </citation>
    <scope>IDENTIFICATION</scope>
    <source>
        <tissue evidence="3">Whole sample</tissue>
    </source>
</reference>
<dbReference type="KEGG" id="cvn:111126308"/>
<protein>
    <submittedName>
        <fullName evidence="3">Protein FAM167A-like</fullName>
    </submittedName>
</protein>
<reference evidence="2" key="1">
    <citation type="submission" date="2024-06" db="UniProtKB">
        <authorList>
            <consortium name="RefSeq"/>
        </authorList>
    </citation>
    <scope>NUCLEOTIDE SEQUENCE [LARGE SCALE GENOMIC DNA]</scope>
</reference>
<organism evidence="2 3">
    <name type="scientific">Crassostrea virginica</name>
    <name type="common">Eastern oyster</name>
    <dbReference type="NCBI Taxonomy" id="6565"/>
    <lineage>
        <taxon>Eukaryota</taxon>
        <taxon>Metazoa</taxon>
        <taxon>Spiralia</taxon>
        <taxon>Lophotrochozoa</taxon>
        <taxon>Mollusca</taxon>
        <taxon>Bivalvia</taxon>
        <taxon>Autobranchia</taxon>
        <taxon>Pteriomorphia</taxon>
        <taxon>Ostreida</taxon>
        <taxon>Ostreoidea</taxon>
        <taxon>Ostreidae</taxon>
        <taxon>Crassostrea</taxon>
    </lineage>
</organism>